<sequence length="164" mass="17920">MKKSIYIVHSAVIAAIYIALTWAFAPISFGHNIFQLRVSEALCILPLFTPGAVFGLFAGCFLSNLLFGGLGIIDLVLGSLATLIGASLTYALRKKNPLIAIFPPVIVNALIVGGYLKFLLFTNIHAYVIMGYTFLGEFLAVYVLGFPLYLALKKHASKIFRNNF</sequence>
<keyword evidence="3" id="KW-1185">Reference proteome</keyword>
<feature type="transmembrane region" description="Helical" evidence="1">
    <location>
        <begin position="6"/>
        <end position="29"/>
    </location>
</feature>
<keyword evidence="1" id="KW-0812">Transmembrane</keyword>
<feature type="transmembrane region" description="Helical" evidence="1">
    <location>
        <begin position="41"/>
        <end position="66"/>
    </location>
</feature>
<dbReference type="Pfam" id="PF06177">
    <property type="entry name" value="QueT"/>
    <property type="match status" value="1"/>
</dbReference>
<keyword evidence="1" id="KW-1133">Transmembrane helix</keyword>
<dbReference type="PANTHER" id="PTHR40044:SF1">
    <property type="entry name" value="INTEGRAL MEMBRANE PROTEIN"/>
    <property type="match status" value="1"/>
</dbReference>
<dbReference type="InterPro" id="IPR010387">
    <property type="entry name" value="QueT"/>
</dbReference>
<feature type="transmembrane region" description="Helical" evidence="1">
    <location>
        <begin position="124"/>
        <end position="152"/>
    </location>
</feature>
<protein>
    <submittedName>
        <fullName evidence="2">QueT transporter family protein</fullName>
    </submittedName>
</protein>
<evidence type="ECO:0000313" key="3">
    <source>
        <dbReference type="Proteomes" id="UP000647416"/>
    </source>
</evidence>
<dbReference type="EMBL" id="JACRTE010000023">
    <property type="protein sequence ID" value="MBC8597350.1"/>
    <property type="molecule type" value="Genomic_DNA"/>
</dbReference>
<dbReference type="PANTHER" id="PTHR40044">
    <property type="entry name" value="INTEGRAL MEMBRANE PROTEIN-RELATED"/>
    <property type="match status" value="1"/>
</dbReference>
<reference evidence="2" key="1">
    <citation type="submission" date="2020-08" db="EMBL/GenBank/DDBJ databases">
        <title>Genome public.</title>
        <authorList>
            <person name="Liu C."/>
            <person name="Sun Q."/>
        </authorList>
    </citation>
    <scope>NUCLEOTIDE SEQUENCE</scope>
    <source>
        <strain evidence="2">NSJ-50</strain>
    </source>
</reference>
<gene>
    <name evidence="2" type="ORF">H8706_10820</name>
</gene>
<accession>A0A926FBB5</accession>
<feature type="transmembrane region" description="Helical" evidence="1">
    <location>
        <begin position="72"/>
        <end position="91"/>
    </location>
</feature>
<comment type="caution">
    <text evidence="2">The sequence shown here is derived from an EMBL/GenBank/DDBJ whole genome shotgun (WGS) entry which is preliminary data.</text>
</comment>
<dbReference type="RefSeq" id="WP_178347099.1">
    <property type="nucleotide sequence ID" value="NZ_JACRTE010000023.1"/>
</dbReference>
<dbReference type="PIRSF" id="PIRSF031501">
    <property type="entry name" value="QueT"/>
    <property type="match status" value="1"/>
</dbReference>
<name>A0A926FBB5_9FIRM</name>
<evidence type="ECO:0000313" key="2">
    <source>
        <dbReference type="EMBL" id="MBC8597350.1"/>
    </source>
</evidence>
<organism evidence="2 3">
    <name type="scientific">Qingrenia yutianensis</name>
    <dbReference type="NCBI Taxonomy" id="2763676"/>
    <lineage>
        <taxon>Bacteria</taxon>
        <taxon>Bacillati</taxon>
        <taxon>Bacillota</taxon>
        <taxon>Clostridia</taxon>
        <taxon>Eubacteriales</taxon>
        <taxon>Oscillospiraceae</taxon>
        <taxon>Qingrenia</taxon>
    </lineage>
</organism>
<dbReference type="AlphaFoldDB" id="A0A926FBB5"/>
<keyword evidence="1" id="KW-0472">Membrane</keyword>
<feature type="transmembrane region" description="Helical" evidence="1">
    <location>
        <begin position="98"/>
        <end position="118"/>
    </location>
</feature>
<proteinExistence type="predicted"/>
<dbReference type="Proteomes" id="UP000647416">
    <property type="component" value="Unassembled WGS sequence"/>
</dbReference>
<evidence type="ECO:0000256" key="1">
    <source>
        <dbReference type="SAM" id="Phobius"/>
    </source>
</evidence>